<dbReference type="Pfam" id="PF01575">
    <property type="entry name" value="MaoC_dehydratas"/>
    <property type="match status" value="1"/>
</dbReference>
<name>A0ABS9SK70_9BACT</name>
<gene>
    <name evidence="2" type="ORF">MKP09_12995</name>
</gene>
<keyword evidence="3" id="KW-1185">Reference proteome</keyword>
<organism evidence="2 3">
    <name type="scientific">Niabella ginsengisoli</name>
    <dbReference type="NCBI Taxonomy" id="522298"/>
    <lineage>
        <taxon>Bacteria</taxon>
        <taxon>Pseudomonadati</taxon>
        <taxon>Bacteroidota</taxon>
        <taxon>Chitinophagia</taxon>
        <taxon>Chitinophagales</taxon>
        <taxon>Chitinophagaceae</taxon>
        <taxon>Niabella</taxon>
    </lineage>
</organism>
<reference evidence="2 3" key="1">
    <citation type="submission" date="2022-02" db="EMBL/GenBank/DDBJ databases">
        <authorList>
            <person name="Min J."/>
        </authorList>
    </citation>
    <scope>NUCLEOTIDE SEQUENCE [LARGE SCALE GENOMIC DNA]</scope>
    <source>
        <strain evidence="2 3">GR10-1</strain>
    </source>
</reference>
<sequence length="359" mass="40595">MSEKIYYEDFILNQSRKTTGRTITDADIVLHAGQSGDFYPHHMDEEWCKTQPFKKRIAHGTLIFSVGVGLSAGIINEVAMTYGYDRLRFINPVFINDTIKATVTIKEKRDHKKPAYGIVTELLEVHNQQDQLVMVCEHLLLVEKEMPMPDIVLKGITWNHSRGITPLQAASQRFSELYPSVEIQWHKRSLQQFADFPIEKLTEEYDLLIIDHPWVGTAATTNCVLPLDEHLSAEYLKDQQINSVGNSHNSYNYDGHQWALAIDAATPVASYRKDLIDAADAAVPHTWSKLLDLAKAGRVAVPAIPIDLLMNFYTFCIARGKAPFDSARAVIDEQTGISALTTMKELYSIVDRSMFEKIL</sequence>
<dbReference type="InterPro" id="IPR002539">
    <property type="entry name" value="MaoC-like_dom"/>
</dbReference>
<dbReference type="Gene3D" id="3.10.129.10">
    <property type="entry name" value="Hotdog Thioesterase"/>
    <property type="match status" value="1"/>
</dbReference>
<dbReference type="Proteomes" id="UP001202248">
    <property type="component" value="Unassembled WGS sequence"/>
</dbReference>
<dbReference type="EMBL" id="JAKWBL010000002">
    <property type="protein sequence ID" value="MCH5598758.1"/>
    <property type="molecule type" value="Genomic_DNA"/>
</dbReference>
<dbReference type="InterPro" id="IPR052342">
    <property type="entry name" value="MCH/BMMD"/>
</dbReference>
<dbReference type="Pfam" id="PF13416">
    <property type="entry name" value="SBP_bac_8"/>
    <property type="match status" value="1"/>
</dbReference>
<comment type="caution">
    <text evidence="2">The sequence shown here is derived from an EMBL/GenBank/DDBJ whole genome shotgun (WGS) entry which is preliminary data.</text>
</comment>
<accession>A0ABS9SK70</accession>
<dbReference type="SUPFAM" id="SSF54637">
    <property type="entry name" value="Thioesterase/thiol ester dehydrase-isomerase"/>
    <property type="match status" value="1"/>
</dbReference>
<dbReference type="RefSeq" id="WP_240830430.1">
    <property type="nucleotide sequence ID" value="NZ_JAKWBL010000002.1"/>
</dbReference>
<dbReference type="SUPFAM" id="SSF53850">
    <property type="entry name" value="Periplasmic binding protein-like II"/>
    <property type="match status" value="1"/>
</dbReference>
<proteinExistence type="predicted"/>
<evidence type="ECO:0000313" key="2">
    <source>
        <dbReference type="EMBL" id="MCH5598758.1"/>
    </source>
</evidence>
<dbReference type="InterPro" id="IPR006059">
    <property type="entry name" value="SBP"/>
</dbReference>
<dbReference type="Gene3D" id="3.40.190.10">
    <property type="entry name" value="Periplasmic binding protein-like II"/>
    <property type="match status" value="1"/>
</dbReference>
<feature type="domain" description="MaoC-like" evidence="1">
    <location>
        <begin position="14"/>
        <end position="122"/>
    </location>
</feature>
<evidence type="ECO:0000259" key="1">
    <source>
        <dbReference type="Pfam" id="PF01575"/>
    </source>
</evidence>
<dbReference type="PANTHER" id="PTHR43664:SF1">
    <property type="entry name" value="BETA-METHYLMALYL-COA DEHYDRATASE"/>
    <property type="match status" value="1"/>
</dbReference>
<dbReference type="PANTHER" id="PTHR43664">
    <property type="entry name" value="MONOAMINE OXIDASE-RELATED"/>
    <property type="match status" value="1"/>
</dbReference>
<evidence type="ECO:0000313" key="3">
    <source>
        <dbReference type="Proteomes" id="UP001202248"/>
    </source>
</evidence>
<protein>
    <submittedName>
        <fullName evidence="2">Extracellular solute-binding protein</fullName>
    </submittedName>
</protein>
<dbReference type="InterPro" id="IPR029069">
    <property type="entry name" value="HotDog_dom_sf"/>
</dbReference>